<evidence type="ECO:0000313" key="12">
    <source>
        <dbReference type="EMBL" id="KNY25434.1"/>
    </source>
</evidence>
<evidence type="ECO:0000256" key="6">
    <source>
        <dbReference type="ARBA" id="ARBA00022777"/>
    </source>
</evidence>
<dbReference type="EC" id="2.7.13.3" evidence="2"/>
<organism evidence="12 13">
    <name type="scientific">Pseudobacteroides cellulosolvens ATCC 35603 = DSM 2933</name>
    <dbReference type="NCBI Taxonomy" id="398512"/>
    <lineage>
        <taxon>Bacteria</taxon>
        <taxon>Bacillati</taxon>
        <taxon>Bacillota</taxon>
        <taxon>Clostridia</taxon>
        <taxon>Eubacteriales</taxon>
        <taxon>Oscillospiraceae</taxon>
        <taxon>Pseudobacteroides</taxon>
    </lineage>
</organism>
<dbReference type="AlphaFoldDB" id="A0A0L6JI70"/>
<dbReference type="Proteomes" id="UP000036923">
    <property type="component" value="Unassembled WGS sequence"/>
</dbReference>
<dbReference type="OrthoDB" id="9813394at2"/>
<reference evidence="13" key="1">
    <citation type="submission" date="2015-07" db="EMBL/GenBank/DDBJ databases">
        <title>Near-Complete Genome Sequence of the Cellulolytic Bacterium Bacteroides (Pseudobacteroides) cellulosolvens ATCC 35603.</title>
        <authorList>
            <person name="Dassa B."/>
            <person name="Utturkar S.M."/>
            <person name="Klingeman D.M."/>
            <person name="Hurt R.A."/>
            <person name="Keller M."/>
            <person name="Xu J."/>
            <person name="Reddy Y.H.K."/>
            <person name="Borovok I."/>
            <person name="Grinberg I.R."/>
            <person name="Lamed R."/>
            <person name="Zhivin O."/>
            <person name="Bayer E.A."/>
            <person name="Brown S.D."/>
        </authorList>
    </citation>
    <scope>NUCLEOTIDE SEQUENCE [LARGE SCALE GENOMIC DNA]</scope>
    <source>
        <strain evidence="13">DSM 2933</strain>
    </source>
</reference>
<evidence type="ECO:0000256" key="3">
    <source>
        <dbReference type="ARBA" id="ARBA00022553"/>
    </source>
</evidence>
<protein>
    <recommendedName>
        <fullName evidence="2">histidine kinase</fullName>
        <ecNumber evidence="2">2.7.13.3</ecNumber>
    </recommendedName>
</protein>
<dbReference type="SMART" id="SM00388">
    <property type="entry name" value="HisKA"/>
    <property type="match status" value="1"/>
</dbReference>
<dbReference type="CDD" id="cd16922">
    <property type="entry name" value="HATPase_EvgS-ArcB-TorS-like"/>
    <property type="match status" value="1"/>
</dbReference>
<keyword evidence="13" id="KW-1185">Reference proteome</keyword>
<evidence type="ECO:0000259" key="10">
    <source>
        <dbReference type="PROSITE" id="PS50109"/>
    </source>
</evidence>
<keyword evidence="6 12" id="KW-0418">Kinase</keyword>
<dbReference type="Gene3D" id="1.10.287.130">
    <property type="match status" value="1"/>
</dbReference>
<dbReference type="SUPFAM" id="SSF55874">
    <property type="entry name" value="ATPase domain of HSP90 chaperone/DNA topoisomerase II/histidine kinase"/>
    <property type="match status" value="1"/>
</dbReference>
<dbReference type="SMART" id="SM00387">
    <property type="entry name" value="HATPase_c"/>
    <property type="match status" value="1"/>
</dbReference>
<dbReference type="eggNOG" id="COG4191">
    <property type="taxonomic scope" value="Bacteria"/>
</dbReference>
<dbReference type="NCBIfam" id="TIGR00229">
    <property type="entry name" value="sensory_box"/>
    <property type="match status" value="1"/>
</dbReference>
<evidence type="ECO:0000256" key="1">
    <source>
        <dbReference type="ARBA" id="ARBA00000085"/>
    </source>
</evidence>
<dbReference type="Pfam" id="PF02518">
    <property type="entry name" value="HATPase_c"/>
    <property type="match status" value="1"/>
</dbReference>
<keyword evidence="8" id="KW-0902">Two-component regulatory system</keyword>
<keyword evidence="3" id="KW-0597">Phosphoprotein</keyword>
<dbReference type="Pfam" id="PF10114">
    <property type="entry name" value="PocR"/>
    <property type="match status" value="1"/>
</dbReference>
<dbReference type="Gene3D" id="3.30.565.10">
    <property type="entry name" value="Histidine kinase-like ATPase, C-terminal domain"/>
    <property type="match status" value="1"/>
</dbReference>
<dbReference type="eggNOG" id="COG5002">
    <property type="taxonomic scope" value="Bacteria"/>
</dbReference>
<comment type="caution">
    <text evidence="12">The sequence shown here is derived from an EMBL/GenBank/DDBJ whole genome shotgun (WGS) entry which is preliminary data.</text>
</comment>
<dbReference type="GO" id="GO:0005524">
    <property type="term" value="F:ATP binding"/>
    <property type="evidence" value="ECO:0007669"/>
    <property type="project" value="UniProtKB-KW"/>
</dbReference>
<dbReference type="eggNOG" id="COG2205">
    <property type="taxonomic scope" value="Bacteria"/>
</dbReference>
<dbReference type="InterPro" id="IPR003018">
    <property type="entry name" value="GAF"/>
</dbReference>
<evidence type="ECO:0000256" key="4">
    <source>
        <dbReference type="ARBA" id="ARBA00022679"/>
    </source>
</evidence>
<dbReference type="CDD" id="cd00082">
    <property type="entry name" value="HisKA"/>
    <property type="match status" value="1"/>
</dbReference>
<dbReference type="InterPro" id="IPR000014">
    <property type="entry name" value="PAS"/>
</dbReference>
<feature type="domain" description="Histidine kinase" evidence="10">
    <location>
        <begin position="615"/>
        <end position="834"/>
    </location>
</feature>
<comment type="catalytic activity">
    <reaction evidence="1">
        <text>ATP + protein L-histidine = ADP + protein N-phospho-L-histidine.</text>
        <dbReference type="EC" id="2.7.13.3"/>
    </reaction>
</comment>
<dbReference type="STRING" id="398512.Bccel_0694"/>
<feature type="domain" description="PAC" evidence="11">
    <location>
        <begin position="532"/>
        <end position="586"/>
    </location>
</feature>
<evidence type="ECO:0000256" key="7">
    <source>
        <dbReference type="ARBA" id="ARBA00022840"/>
    </source>
</evidence>
<evidence type="ECO:0000259" key="11">
    <source>
        <dbReference type="PROSITE" id="PS50113"/>
    </source>
</evidence>
<evidence type="ECO:0000256" key="2">
    <source>
        <dbReference type="ARBA" id="ARBA00012438"/>
    </source>
</evidence>
<name>A0A0L6JI70_9FIRM</name>
<keyword evidence="4" id="KW-0808">Transferase</keyword>
<dbReference type="Pfam" id="PF08448">
    <property type="entry name" value="PAS_4"/>
    <property type="match status" value="1"/>
</dbReference>
<dbReference type="Pfam" id="PF00512">
    <property type="entry name" value="HisKA"/>
    <property type="match status" value="1"/>
</dbReference>
<dbReference type="InterPro" id="IPR005467">
    <property type="entry name" value="His_kinase_dom"/>
</dbReference>
<evidence type="ECO:0000313" key="13">
    <source>
        <dbReference type="Proteomes" id="UP000036923"/>
    </source>
</evidence>
<dbReference type="PRINTS" id="PR00344">
    <property type="entry name" value="BCTRLSENSOR"/>
</dbReference>
<accession>A0A0L6JI70</accession>
<dbReference type="SUPFAM" id="SSF55781">
    <property type="entry name" value="GAF domain-like"/>
    <property type="match status" value="1"/>
</dbReference>
<dbReference type="PANTHER" id="PTHR43547">
    <property type="entry name" value="TWO-COMPONENT HISTIDINE KINASE"/>
    <property type="match status" value="1"/>
</dbReference>
<dbReference type="InterPro" id="IPR029016">
    <property type="entry name" value="GAF-like_dom_sf"/>
</dbReference>
<dbReference type="FunFam" id="3.30.565.10:FF:000037">
    <property type="entry name" value="Hybrid sensor histidine kinase/response regulator"/>
    <property type="match status" value="1"/>
</dbReference>
<dbReference type="InterPro" id="IPR013656">
    <property type="entry name" value="PAS_4"/>
</dbReference>
<dbReference type="EMBL" id="LGTC01000001">
    <property type="protein sequence ID" value="KNY25434.1"/>
    <property type="molecule type" value="Genomic_DNA"/>
</dbReference>
<dbReference type="RefSeq" id="WP_050753053.1">
    <property type="nucleotide sequence ID" value="NZ_JQKC01000020.1"/>
</dbReference>
<dbReference type="SUPFAM" id="SSF47384">
    <property type="entry name" value="Homodimeric domain of signal transducing histidine kinase"/>
    <property type="match status" value="1"/>
</dbReference>
<dbReference type="InterPro" id="IPR004358">
    <property type="entry name" value="Sig_transdc_His_kin-like_C"/>
</dbReference>
<dbReference type="InterPro" id="IPR003594">
    <property type="entry name" value="HATPase_dom"/>
</dbReference>
<keyword evidence="9" id="KW-0175">Coiled coil</keyword>
<evidence type="ECO:0000256" key="8">
    <source>
        <dbReference type="ARBA" id="ARBA00023012"/>
    </source>
</evidence>
<dbReference type="PANTHER" id="PTHR43547:SF2">
    <property type="entry name" value="HYBRID SIGNAL TRANSDUCTION HISTIDINE KINASE C"/>
    <property type="match status" value="1"/>
</dbReference>
<gene>
    <name evidence="12" type="ORF">Bccel_0694</name>
</gene>
<dbReference type="PROSITE" id="PS50113">
    <property type="entry name" value="PAC"/>
    <property type="match status" value="1"/>
</dbReference>
<proteinExistence type="predicted"/>
<evidence type="ECO:0000256" key="9">
    <source>
        <dbReference type="SAM" id="Coils"/>
    </source>
</evidence>
<dbReference type="Gene3D" id="3.30.450.40">
    <property type="match status" value="1"/>
</dbReference>
<dbReference type="PROSITE" id="PS50109">
    <property type="entry name" value="HIS_KIN"/>
    <property type="match status" value="1"/>
</dbReference>
<dbReference type="InterPro" id="IPR003661">
    <property type="entry name" value="HisK_dim/P_dom"/>
</dbReference>
<dbReference type="Gene3D" id="3.30.450.20">
    <property type="entry name" value="PAS domain"/>
    <property type="match status" value="3"/>
</dbReference>
<dbReference type="InterPro" id="IPR018771">
    <property type="entry name" value="PocR_dom"/>
</dbReference>
<dbReference type="InterPro" id="IPR035965">
    <property type="entry name" value="PAS-like_dom_sf"/>
</dbReference>
<keyword evidence="7" id="KW-0067">ATP-binding</keyword>
<dbReference type="InterPro" id="IPR036097">
    <property type="entry name" value="HisK_dim/P_sf"/>
</dbReference>
<dbReference type="InterPro" id="IPR000700">
    <property type="entry name" value="PAS-assoc_C"/>
</dbReference>
<dbReference type="Pfam" id="PF13426">
    <property type="entry name" value="PAS_9"/>
    <property type="match status" value="1"/>
</dbReference>
<feature type="coiled-coil region" evidence="9">
    <location>
        <begin position="182"/>
        <end position="209"/>
    </location>
</feature>
<dbReference type="SUPFAM" id="SSF55785">
    <property type="entry name" value="PYP-like sensor domain (PAS domain)"/>
    <property type="match status" value="2"/>
</dbReference>
<sequence>MLRLEEAIDEKIVDNIRMMSSQFLLSSTAIIEADGSYLYYQHDGPYCKYLSEIFCKSGKSTRSVCKEECLRISTESMDRKEPVEIQCCGGINIYAVPIIYKEQVIGSISAGITNPPLERSKLMDISKKYCIDVYDLVQRAYSTKRITKKESEMARLQLRMTALLISSLYENKIKQIEDDELLKRQNRLLKEKSILVEQQKEELEAIINNMSDVLMVFDEDGKYILLNKAADSSNFASSCKCVGDSYKPGIYYDTDGKELQYEDLPAVRVYNGESIKEQIVIIKTPEGEKSIGVSGTPLLDESGKMRLGIMCVRDITETINQYKTIKLQRNQLEAIFETLQDRISIFDKEGRFLLKSDLHPVKYKTLDYNVRDSAKYIVFSDVEGNPLPDEEMCHYKLFKGEKVKSGKIRTFNDKIERYFDISGVPIFDENNQFHLGVMLTTDITETIKLANEIKQQKERLEAIVNSMSNGLVILDSEFKVELLNKSAREIFIGSDENGKDSGFQKSNKYYIGIDGKKVEKSELNIQKIIDIGSFQNVIMTILRPDKKIYVSMNGGPIYDNDGVVREVILCVRDITEQVMLDNAVKYQQDELLKVEREKNAALENSINIKDEFLTTISHEFKTPLTVINSAIQAMELICKDDLSDKAKNFLNKIRQNTFRQLRLVNNLLDVTKIGAGGIKLNKRNHDIILLTRSITESVNLYALQKGIKLSFVTSLKKKVIGLDEENYERIMLNLLSNAIKYTSSGGKIEVSIKARKGNVIISVKDTGFGIPRDKQEMVFERFTQVDNSFTRQAEGTGIGLALVKMLVEALDGCIHLKSREYKGSVFTIILPSAKVEGGDVCINRTNTVESRLINAIAVEFSDIYHVNNPKAYNISNNHQKVQKLLERDAITKAICSELNSCIDLKTTLRTIMYNIKQMIKCEAIAIRLYNGGDYPYYVYKGFPEQFIKLDSSLCGVDKHGKRQKSMDGKHYILECVCGKVLNGDTDSAFSFFTNGGSFWTNSASSLTDTEMEAINSCKIRKYCIERGYESIALIPIRSKERIIGLIQMNDTRKNIYSEDMVEYLEILGENIGLAVENSLINDKLKKLV</sequence>
<dbReference type="InterPro" id="IPR036890">
    <property type="entry name" value="HATPase_C_sf"/>
</dbReference>
<dbReference type="GO" id="GO:0000155">
    <property type="term" value="F:phosphorelay sensor kinase activity"/>
    <property type="evidence" value="ECO:0007669"/>
    <property type="project" value="InterPro"/>
</dbReference>
<dbReference type="Pfam" id="PF01590">
    <property type="entry name" value="GAF"/>
    <property type="match status" value="1"/>
</dbReference>
<evidence type="ECO:0000256" key="5">
    <source>
        <dbReference type="ARBA" id="ARBA00022741"/>
    </source>
</evidence>
<keyword evidence="5" id="KW-0547">Nucleotide-binding</keyword>